<keyword evidence="3" id="KW-1185">Reference proteome</keyword>
<evidence type="ECO:0000313" key="3">
    <source>
        <dbReference type="Proteomes" id="UP001189429"/>
    </source>
</evidence>
<feature type="compositionally biased region" description="Low complexity" evidence="1">
    <location>
        <begin position="78"/>
        <end position="108"/>
    </location>
</feature>
<feature type="compositionally biased region" description="Low complexity" evidence="1">
    <location>
        <begin position="318"/>
        <end position="327"/>
    </location>
</feature>
<name>A0ABN9PGP6_9DINO</name>
<dbReference type="InterPro" id="IPR020103">
    <property type="entry name" value="PsdUridine_synth_cat_dom_sf"/>
</dbReference>
<dbReference type="SUPFAM" id="SSF55120">
    <property type="entry name" value="Pseudouridine synthase"/>
    <property type="match status" value="1"/>
</dbReference>
<feature type="non-terminal residue" evidence="2">
    <location>
        <position position="1"/>
    </location>
</feature>
<feature type="compositionally biased region" description="Basic residues" evidence="1">
    <location>
        <begin position="128"/>
        <end position="143"/>
    </location>
</feature>
<feature type="region of interest" description="Disordered" evidence="1">
    <location>
        <begin position="13"/>
        <end position="51"/>
    </location>
</feature>
<proteinExistence type="predicted"/>
<comment type="caution">
    <text evidence="2">The sequence shown here is derived from an EMBL/GenBank/DDBJ whole genome shotgun (WGS) entry which is preliminary data.</text>
</comment>
<feature type="compositionally biased region" description="Low complexity" evidence="1">
    <location>
        <begin position="167"/>
        <end position="188"/>
    </location>
</feature>
<dbReference type="EMBL" id="CAUYUJ010000466">
    <property type="protein sequence ID" value="CAK0790698.1"/>
    <property type="molecule type" value="Genomic_DNA"/>
</dbReference>
<protein>
    <submittedName>
        <fullName evidence="2">Uncharacterized protein</fullName>
    </submittedName>
</protein>
<evidence type="ECO:0000313" key="2">
    <source>
        <dbReference type="EMBL" id="CAK0790698.1"/>
    </source>
</evidence>
<feature type="region of interest" description="Disordered" evidence="1">
    <location>
        <begin position="65"/>
        <end position="188"/>
    </location>
</feature>
<reference evidence="2" key="1">
    <citation type="submission" date="2023-10" db="EMBL/GenBank/DDBJ databases">
        <authorList>
            <person name="Chen Y."/>
            <person name="Shah S."/>
            <person name="Dougan E. K."/>
            <person name="Thang M."/>
            <person name="Chan C."/>
        </authorList>
    </citation>
    <scope>NUCLEOTIDE SEQUENCE [LARGE SCALE GENOMIC DNA]</scope>
</reference>
<feature type="non-terminal residue" evidence="2">
    <location>
        <position position="375"/>
    </location>
</feature>
<feature type="compositionally biased region" description="Low complexity" evidence="1">
    <location>
        <begin position="338"/>
        <end position="360"/>
    </location>
</feature>
<organism evidence="2 3">
    <name type="scientific">Prorocentrum cordatum</name>
    <dbReference type="NCBI Taxonomy" id="2364126"/>
    <lineage>
        <taxon>Eukaryota</taxon>
        <taxon>Sar</taxon>
        <taxon>Alveolata</taxon>
        <taxon>Dinophyceae</taxon>
        <taxon>Prorocentrales</taxon>
        <taxon>Prorocentraceae</taxon>
        <taxon>Prorocentrum</taxon>
    </lineage>
</organism>
<accession>A0ABN9PGP6</accession>
<feature type="region of interest" description="Disordered" evidence="1">
    <location>
        <begin position="312"/>
        <end position="375"/>
    </location>
</feature>
<evidence type="ECO:0000256" key="1">
    <source>
        <dbReference type="SAM" id="MobiDB-lite"/>
    </source>
</evidence>
<feature type="compositionally biased region" description="Low complexity" evidence="1">
    <location>
        <begin position="14"/>
        <end position="33"/>
    </location>
</feature>
<sequence length="375" mass="38173">PPRLWIQLPLGFRSLARSSSPPSQSLPLEVAPPGRRPPPEGAAHPRGPPRWSAPSWCWTCATSARATAAGRPRRARGPRPGQVSLGRAGSSTAAAARRAPAAGRGTSAHGAGGRARGCPTPPATRAARPLRRPRSRARGHAPSRRSWTPPSARCSPRRGPSRACSGRPPRASCPAAARTGASTPGSCSATATATAGADADASELEAAAEALPQQVNEHLPADVRCRAASWSEDLSFCPRGSARKTYTYYISPALDPPGGSSAADVGSLAEVAWILNDGGPPLDAAAMREAACALVGRHDFALLSSVPLAAAPGGGSGRAPCAPCSPWRSRRASPTPPSGSSAPASPAGGQWPRRAARTAAAPPPPPARAPRRATA</sequence>
<dbReference type="Proteomes" id="UP001189429">
    <property type="component" value="Unassembled WGS sequence"/>
</dbReference>
<gene>
    <name evidence="2" type="ORF">PCOR1329_LOCUS1914</name>
</gene>